<comment type="caution">
    <text evidence="2">The sequence shown here is derived from an EMBL/GenBank/DDBJ whole genome shotgun (WGS) entry which is preliminary data.</text>
</comment>
<proteinExistence type="predicted"/>
<dbReference type="InterPro" id="IPR011008">
    <property type="entry name" value="Dimeric_a/b-barrel"/>
</dbReference>
<dbReference type="SMART" id="SM00886">
    <property type="entry name" value="Dabb"/>
    <property type="match status" value="1"/>
</dbReference>
<dbReference type="Pfam" id="PF07876">
    <property type="entry name" value="Dabb"/>
    <property type="match status" value="1"/>
</dbReference>
<accession>A0ABT3ZNL5</accession>
<dbReference type="PROSITE" id="PS51502">
    <property type="entry name" value="S_R_A_B_BARREL"/>
    <property type="match status" value="1"/>
</dbReference>
<dbReference type="Gene3D" id="3.30.70.100">
    <property type="match status" value="1"/>
</dbReference>
<protein>
    <submittedName>
        <fullName evidence="2">Dabb family protein</fullName>
    </submittedName>
</protein>
<evidence type="ECO:0000313" key="2">
    <source>
        <dbReference type="EMBL" id="MCY0388120.1"/>
    </source>
</evidence>
<dbReference type="InterPro" id="IPR013097">
    <property type="entry name" value="Dabb"/>
</dbReference>
<gene>
    <name evidence="2" type="ORF">OVY01_12905</name>
</gene>
<name>A0ABT3ZNL5_9BURK</name>
<feature type="domain" description="Stress-response A/B barrel" evidence="1">
    <location>
        <begin position="2"/>
        <end position="98"/>
    </location>
</feature>
<keyword evidence="3" id="KW-1185">Reference proteome</keyword>
<evidence type="ECO:0000259" key="1">
    <source>
        <dbReference type="PROSITE" id="PS51502"/>
    </source>
</evidence>
<evidence type="ECO:0000313" key="3">
    <source>
        <dbReference type="Proteomes" id="UP001082899"/>
    </source>
</evidence>
<dbReference type="EMBL" id="JAPMXC010000002">
    <property type="protein sequence ID" value="MCY0388120.1"/>
    <property type="molecule type" value="Genomic_DNA"/>
</dbReference>
<organism evidence="2 3">
    <name type="scientific">Robbsia betulipollinis</name>
    <dbReference type="NCBI Taxonomy" id="2981849"/>
    <lineage>
        <taxon>Bacteria</taxon>
        <taxon>Pseudomonadati</taxon>
        <taxon>Pseudomonadota</taxon>
        <taxon>Betaproteobacteria</taxon>
        <taxon>Burkholderiales</taxon>
        <taxon>Burkholderiaceae</taxon>
        <taxon>Robbsia</taxon>
    </lineage>
</organism>
<dbReference type="Proteomes" id="UP001082899">
    <property type="component" value="Unassembled WGS sequence"/>
</dbReference>
<dbReference type="RefSeq" id="WP_267847995.1">
    <property type="nucleotide sequence ID" value="NZ_JAPMXC010000002.1"/>
</dbReference>
<dbReference type="PANTHER" id="PTHR37832:SF1">
    <property type="entry name" value="STRESS-RESPONSE A_B BARREL DOMAIN-CONTAINING PROTEIN"/>
    <property type="match status" value="1"/>
</dbReference>
<dbReference type="SUPFAM" id="SSF54909">
    <property type="entry name" value="Dimeric alpha+beta barrel"/>
    <property type="match status" value="1"/>
</dbReference>
<reference evidence="2" key="1">
    <citation type="submission" date="2022-11" db="EMBL/GenBank/DDBJ databases">
        <title>Robbsia betulipollinis sp. nov., isolated from pollen of birch (Betula pendula).</title>
        <authorList>
            <person name="Shi H."/>
            <person name="Ambika Manirajan B."/>
            <person name="Ratering S."/>
            <person name="Geissler-Plaum R."/>
            <person name="Schnell S."/>
        </authorList>
    </citation>
    <scope>NUCLEOTIDE SEQUENCE</scope>
    <source>
        <strain evidence="2">Bb-Pol-6</strain>
    </source>
</reference>
<sequence length="100" mass="11150">MLHHIVMWKLKERAEGQDRMANVAQMRRLLEGCSAVVPGIGRFEVGQAAPGLGSTFDLVLYSEFEDAAALAAYQHHPQHEAVVPFIRAVTETRQCVDYVL</sequence>
<dbReference type="PANTHER" id="PTHR37832">
    <property type="entry name" value="BLL2683 PROTEIN"/>
    <property type="match status" value="1"/>
</dbReference>